<protein>
    <submittedName>
        <fullName evidence="1">Uncharacterized protein</fullName>
    </submittedName>
</protein>
<accession>A0A8I1A6B0</accession>
<dbReference type="EMBL" id="JAECSB010000095">
    <property type="protein sequence ID" value="MBH5146795.1"/>
    <property type="molecule type" value="Genomic_DNA"/>
</dbReference>
<proteinExistence type="predicted"/>
<dbReference type="AlphaFoldDB" id="A0A8I1A6B0"/>
<evidence type="ECO:0000313" key="2">
    <source>
        <dbReference type="Proteomes" id="UP000627573"/>
    </source>
</evidence>
<comment type="caution">
    <text evidence="1">The sequence shown here is derived from an EMBL/GenBank/DDBJ whole genome shotgun (WGS) entry which is preliminary data.</text>
</comment>
<sequence>MTPDPNYDFGIDPIHTTSEKVKKLLALAYERLSVADKVLAAFKPGIMCHTNGDEVSFILEATGEIIAVADRRWLESDEDTSFHPEWIVVDELDPSQFTD</sequence>
<gene>
    <name evidence="1" type="ORF">I3517_29750</name>
</gene>
<name>A0A8I1A6B0_RHOER</name>
<dbReference type="Proteomes" id="UP000627573">
    <property type="component" value="Unassembled WGS sequence"/>
</dbReference>
<keyword evidence="2" id="KW-1185">Reference proteome</keyword>
<dbReference type="RefSeq" id="WP_197942163.1">
    <property type="nucleotide sequence ID" value="NZ_JAECSB010000095.1"/>
</dbReference>
<organism evidence="1 2">
    <name type="scientific">Rhodococcus erythropolis</name>
    <name type="common">Arthrobacter picolinophilus</name>
    <dbReference type="NCBI Taxonomy" id="1833"/>
    <lineage>
        <taxon>Bacteria</taxon>
        <taxon>Bacillati</taxon>
        <taxon>Actinomycetota</taxon>
        <taxon>Actinomycetes</taxon>
        <taxon>Mycobacteriales</taxon>
        <taxon>Nocardiaceae</taxon>
        <taxon>Rhodococcus</taxon>
        <taxon>Rhodococcus erythropolis group</taxon>
    </lineage>
</organism>
<evidence type="ECO:0000313" key="1">
    <source>
        <dbReference type="EMBL" id="MBH5146795.1"/>
    </source>
</evidence>
<reference evidence="1 2" key="1">
    <citation type="submission" date="2020-12" db="EMBL/GenBank/DDBJ databases">
        <title>Draft genome sequence of furan degrading bacterial strain FUR100.</title>
        <authorList>
            <person name="Woiski C."/>
        </authorList>
    </citation>
    <scope>NUCLEOTIDE SEQUENCE [LARGE SCALE GENOMIC DNA]</scope>
    <source>
        <strain evidence="1 2">FUR100</strain>
    </source>
</reference>